<gene>
    <name evidence="2" type="ORF">Godav_009271</name>
</gene>
<evidence type="ECO:0000313" key="2">
    <source>
        <dbReference type="EMBL" id="MBA0623836.1"/>
    </source>
</evidence>
<sequence>MVMACSGGGAREELGVHMAAAGGAAPRVRELGFFAKMFKFLSMATVSLGANFAEAYVMRSLHKEKMKKMKEMEKRQQEAKGDDKVFDERRIPAATGCFPFWVSKKTPSAKVASDNATGKPV</sequence>
<evidence type="ECO:0000313" key="3">
    <source>
        <dbReference type="Proteomes" id="UP000593561"/>
    </source>
</evidence>
<proteinExistence type="predicted"/>
<dbReference type="EMBL" id="JABFAC010000009">
    <property type="protein sequence ID" value="MBA0623836.1"/>
    <property type="molecule type" value="Genomic_DNA"/>
</dbReference>
<dbReference type="PANTHER" id="PTHR34950:SF2">
    <property type="entry name" value="OS10G0364900 PROTEIN"/>
    <property type="match status" value="1"/>
</dbReference>
<dbReference type="PANTHER" id="PTHR34950">
    <property type="entry name" value="OS04G0457400 PROTEIN"/>
    <property type="match status" value="1"/>
</dbReference>
<reference evidence="2 3" key="1">
    <citation type="journal article" date="2019" name="Genome Biol. Evol.">
        <title>Insights into the evolution of the New World diploid cottons (Gossypium, subgenus Houzingenia) based on genome sequencing.</title>
        <authorList>
            <person name="Grover C.E."/>
            <person name="Arick M.A. 2nd"/>
            <person name="Thrash A."/>
            <person name="Conover J.L."/>
            <person name="Sanders W.S."/>
            <person name="Peterson D.G."/>
            <person name="Frelichowski J.E."/>
            <person name="Scheffler J.A."/>
            <person name="Scheffler B.E."/>
            <person name="Wendel J.F."/>
        </authorList>
    </citation>
    <scope>NUCLEOTIDE SEQUENCE [LARGE SCALE GENOMIC DNA]</scope>
    <source>
        <strain evidence="2">27</strain>
        <tissue evidence="2">Leaf</tissue>
    </source>
</reference>
<organism evidence="2 3">
    <name type="scientific">Gossypium davidsonii</name>
    <name type="common">Davidson's cotton</name>
    <name type="synonym">Gossypium klotzschianum subsp. davidsonii</name>
    <dbReference type="NCBI Taxonomy" id="34287"/>
    <lineage>
        <taxon>Eukaryota</taxon>
        <taxon>Viridiplantae</taxon>
        <taxon>Streptophyta</taxon>
        <taxon>Embryophyta</taxon>
        <taxon>Tracheophyta</taxon>
        <taxon>Spermatophyta</taxon>
        <taxon>Magnoliopsida</taxon>
        <taxon>eudicotyledons</taxon>
        <taxon>Gunneridae</taxon>
        <taxon>Pentapetalae</taxon>
        <taxon>rosids</taxon>
        <taxon>malvids</taxon>
        <taxon>Malvales</taxon>
        <taxon>Malvaceae</taxon>
        <taxon>Malvoideae</taxon>
        <taxon>Gossypium</taxon>
    </lineage>
</organism>
<name>A0A7J8SE43_GOSDV</name>
<protein>
    <submittedName>
        <fullName evidence="2">Uncharacterized protein</fullName>
    </submittedName>
</protein>
<feature type="region of interest" description="Disordered" evidence="1">
    <location>
        <begin position="67"/>
        <end position="86"/>
    </location>
</feature>
<evidence type="ECO:0000256" key="1">
    <source>
        <dbReference type="SAM" id="MobiDB-lite"/>
    </source>
</evidence>
<keyword evidence="3" id="KW-1185">Reference proteome</keyword>
<dbReference type="AlphaFoldDB" id="A0A7J8SE43"/>
<comment type="caution">
    <text evidence="2">The sequence shown here is derived from an EMBL/GenBank/DDBJ whole genome shotgun (WGS) entry which is preliminary data.</text>
</comment>
<accession>A0A7J8SE43</accession>
<feature type="compositionally biased region" description="Basic and acidic residues" evidence="1">
    <location>
        <begin position="69"/>
        <end position="86"/>
    </location>
</feature>
<dbReference type="Proteomes" id="UP000593561">
    <property type="component" value="Unassembled WGS sequence"/>
</dbReference>